<sequence>MYQLMIQKQKQEEFNKKFFGRAKKGMLQRFFFYDRTLNYIEIPIFTEFSGRKQIVPMRNTQCLKPTCIYDIEELYSRYEKSNYSSYANFMCHTCRKMIDLQGFYMDEDLRRIIEVIWNTYNKFSFQCSKAAIFKDGSWEAVLPEYLKRMYRKNVEEYDVKQDNDDVIDQPEEIIQFELPLLHEFDVQEYAELLEQEDRGDERHHDSDIILRRYNLQVKWGEFAQFKNQVVVSINVMGIFMRYLHDYLEDRKNALKMQAKLKLGILCIKVTSYDRFSKRAEFFFLSDNLEGPKANYSEYEQVIIALYYDERWIALICDIEARRLKLIDFLEDTIARTTLDEVYELGQYLISQIFSPYKFPKNPSRELLIGQIQEDMRNEIPRKIQLYCDCGHHVAQYFYYYILEEIELIKIQQKWPQDVGVKQKIHNVKYKLGEQDYFTAKICWVLLKMSQDTGFKIIYYNMKPKEKVENDTLDDFIIERARLKAEKLWEDNNQQPKQTTFQIVHGLNQVEDVVISKNGNNSLDDKKQNKQKSRVERYWGMESGVQFNNQRRMESGLQYNNNQRNINNNNGIQQQQKDNSLLSNLSFQFGNQEQPTVKHQSQLQDESKSIQDVLGQLEGKNKNKNNNNNNNNNNNKNNNYNYNNNKNNNQQEKPFLVMPKAQLQQYLSDYKQQIIKEYKQQALLKGYKQQLIGEFNVGSKKSGGVDYDSKQLSESQYHRLLLNLDKSLNKSEQRELKQLQSELGLNEQDLANLDAYQYDQLLDMMNQ</sequence>
<dbReference type="OrthoDB" id="302007at2759"/>
<feature type="coiled-coil region" evidence="1">
    <location>
        <begin position="721"/>
        <end position="748"/>
    </location>
</feature>
<protein>
    <submittedName>
        <fullName evidence="3">Uncharacterized protein</fullName>
    </submittedName>
</protein>
<dbReference type="Proteomes" id="UP000692954">
    <property type="component" value="Unassembled WGS sequence"/>
</dbReference>
<dbReference type="PANTHER" id="PTHR42264">
    <property type="entry name" value="EPHRIN_REC_LIKE DOMAIN-CONTAINING PROTEIN"/>
    <property type="match status" value="1"/>
</dbReference>
<comment type="caution">
    <text evidence="3">The sequence shown here is derived from an EMBL/GenBank/DDBJ whole genome shotgun (WGS) entry which is preliminary data.</text>
</comment>
<evidence type="ECO:0000256" key="1">
    <source>
        <dbReference type="SAM" id="Coils"/>
    </source>
</evidence>
<proteinExistence type="predicted"/>
<gene>
    <name evidence="3" type="ORF">PSON_ATCC_30995.1.T1360054</name>
</gene>
<reference evidence="3" key="1">
    <citation type="submission" date="2021-01" db="EMBL/GenBank/DDBJ databases">
        <authorList>
            <consortium name="Genoscope - CEA"/>
            <person name="William W."/>
        </authorList>
    </citation>
    <scope>NUCLEOTIDE SEQUENCE</scope>
</reference>
<keyword evidence="4" id="KW-1185">Reference proteome</keyword>
<dbReference type="AlphaFoldDB" id="A0A8S1R3G6"/>
<name>A0A8S1R3G6_9CILI</name>
<feature type="region of interest" description="Disordered" evidence="2">
    <location>
        <begin position="618"/>
        <end position="649"/>
    </location>
</feature>
<evidence type="ECO:0000313" key="3">
    <source>
        <dbReference type="EMBL" id="CAD8122065.1"/>
    </source>
</evidence>
<evidence type="ECO:0000256" key="2">
    <source>
        <dbReference type="SAM" id="MobiDB-lite"/>
    </source>
</evidence>
<feature type="compositionally biased region" description="Low complexity" evidence="2">
    <location>
        <begin position="623"/>
        <end position="648"/>
    </location>
</feature>
<keyword evidence="1" id="KW-0175">Coiled coil</keyword>
<dbReference type="EMBL" id="CAJJDN010000136">
    <property type="protein sequence ID" value="CAD8122065.1"/>
    <property type="molecule type" value="Genomic_DNA"/>
</dbReference>
<accession>A0A8S1R3G6</accession>
<organism evidence="3 4">
    <name type="scientific">Paramecium sonneborni</name>
    <dbReference type="NCBI Taxonomy" id="65129"/>
    <lineage>
        <taxon>Eukaryota</taxon>
        <taxon>Sar</taxon>
        <taxon>Alveolata</taxon>
        <taxon>Ciliophora</taxon>
        <taxon>Intramacronucleata</taxon>
        <taxon>Oligohymenophorea</taxon>
        <taxon>Peniculida</taxon>
        <taxon>Parameciidae</taxon>
        <taxon>Paramecium</taxon>
    </lineage>
</organism>
<evidence type="ECO:0000313" key="4">
    <source>
        <dbReference type="Proteomes" id="UP000692954"/>
    </source>
</evidence>